<feature type="region of interest" description="Disordered" evidence="1">
    <location>
        <begin position="1"/>
        <end position="27"/>
    </location>
</feature>
<organism evidence="2 3">
    <name type="scientific">candidate division WOR-3 bacterium</name>
    <dbReference type="NCBI Taxonomy" id="2052148"/>
    <lineage>
        <taxon>Bacteria</taxon>
        <taxon>Bacteria division WOR-3</taxon>
    </lineage>
</organism>
<name>A0A937XIS8_UNCW3</name>
<accession>A0A937XIS8</accession>
<evidence type="ECO:0008006" key="4">
    <source>
        <dbReference type="Google" id="ProtNLM"/>
    </source>
</evidence>
<gene>
    <name evidence="2" type="ORF">FJY68_11185</name>
</gene>
<feature type="compositionally biased region" description="Basic and acidic residues" evidence="1">
    <location>
        <begin position="1"/>
        <end position="11"/>
    </location>
</feature>
<evidence type="ECO:0000313" key="2">
    <source>
        <dbReference type="EMBL" id="MBM3332391.1"/>
    </source>
</evidence>
<evidence type="ECO:0000256" key="1">
    <source>
        <dbReference type="SAM" id="MobiDB-lite"/>
    </source>
</evidence>
<evidence type="ECO:0000313" key="3">
    <source>
        <dbReference type="Proteomes" id="UP000779900"/>
    </source>
</evidence>
<dbReference type="Proteomes" id="UP000779900">
    <property type="component" value="Unassembled WGS sequence"/>
</dbReference>
<sequence>MVTRAHSESHPLRSAGGGQQNGSTNDEVRMTNQARIPNSRVQDPESSLHVDPTEPLDFRNAAEWRRWLRRNHAKSQGEWVYMYKKAAKSGLRYQEALDEALCFGWIDGQIHAVDEEKYRQRWTPRRKGSIWSLVNRQKVKRLTAEGRMTDAGLAAVRAAKRSSKWQSAYTSRTAPQLPTDLRRALKVSPEAWGNFNKFAPTYRNMYIGWVADARQPETRRRRISAVVRRARAGRKPGISSLYE</sequence>
<dbReference type="Pfam" id="PF13376">
    <property type="entry name" value="OmdA"/>
    <property type="match status" value="1"/>
</dbReference>
<dbReference type="EMBL" id="VGIR01000082">
    <property type="protein sequence ID" value="MBM3332391.1"/>
    <property type="molecule type" value="Genomic_DNA"/>
</dbReference>
<proteinExistence type="predicted"/>
<protein>
    <recommendedName>
        <fullName evidence="4">Bacteriocin-protection protein</fullName>
    </recommendedName>
</protein>
<reference evidence="2" key="1">
    <citation type="submission" date="2019-03" db="EMBL/GenBank/DDBJ databases">
        <title>Lake Tanganyika Metagenome-Assembled Genomes (MAGs).</title>
        <authorList>
            <person name="Tran P."/>
        </authorList>
    </citation>
    <scope>NUCLEOTIDE SEQUENCE</scope>
    <source>
        <strain evidence="2">K_DeepCast_150m_m2_040</strain>
    </source>
</reference>
<dbReference type="AlphaFoldDB" id="A0A937XIS8"/>
<comment type="caution">
    <text evidence="2">The sequence shown here is derived from an EMBL/GenBank/DDBJ whole genome shotgun (WGS) entry which is preliminary data.</text>
</comment>